<comment type="caution">
    <text evidence="4">The sequence shown here is derived from an EMBL/GenBank/DDBJ whole genome shotgun (WGS) entry which is preliminary data.</text>
</comment>
<dbReference type="InterPro" id="IPR003535">
    <property type="entry name" value="Intimin/invasin_bac"/>
</dbReference>
<dbReference type="GO" id="GO:0007155">
    <property type="term" value="P:cell adhesion"/>
    <property type="evidence" value="ECO:0007669"/>
    <property type="project" value="InterPro"/>
</dbReference>
<dbReference type="InterPro" id="IPR013783">
    <property type="entry name" value="Ig-like_fold"/>
</dbReference>
<dbReference type="EMBL" id="NJAJ01000021">
    <property type="protein sequence ID" value="PHM65025.1"/>
    <property type="molecule type" value="Genomic_DNA"/>
</dbReference>
<dbReference type="PRINTS" id="PR01369">
    <property type="entry name" value="INTIMIN"/>
</dbReference>
<feature type="domain" description="Inverse autotransporter beta-domain" evidence="3">
    <location>
        <begin position="71"/>
        <end position="344"/>
    </location>
</feature>
<dbReference type="Pfam" id="PF11924">
    <property type="entry name" value="IAT_beta"/>
    <property type="match status" value="1"/>
</dbReference>
<evidence type="ECO:0000256" key="1">
    <source>
        <dbReference type="ARBA" id="ARBA00010116"/>
    </source>
</evidence>
<dbReference type="InterPro" id="IPR024519">
    <property type="entry name" value="IAT_beta"/>
</dbReference>
<dbReference type="InterPro" id="IPR038177">
    <property type="entry name" value="IAT_beta_sf"/>
</dbReference>
<keyword evidence="5" id="KW-1185">Reference proteome</keyword>
<dbReference type="PANTHER" id="PTHR39576:SF2">
    <property type="entry name" value="ATTACHING AND EFFACING PROTEIN HOMOLOG-RELATED"/>
    <property type="match status" value="1"/>
</dbReference>
<name>A0A2D0KP07_9GAMM</name>
<sequence>MKFIFVNKSLRFLILIFSFLLPFVSMNTFSVSEDHQNLTVKPLFPSASDENNLDVTEKDKAGVIAQNIQTIGGLLSSSSSQLTEQAKSYALGRVNGVINSEVQEWLSQFGTAKVNLSLDRKGKLHNSSLDLLFPLYDNKVDWLVFSQLGYRNKDSRNTVNLGFGSRYFTSGWMYGFNTFFDQDITGKNNRLGLGAEAWADYLKLSANTYIRLSKWHQSRDDKDWEERPANGFDINGEFFLPAYPHIGSKLGYEKYFGDNVTLFNRDTKQKNPGFAKVGITYTPIPLITMGIDYRHGSNKHSDARFQANLNYRFGVPLSVQLSPDSVASMRTLAGSRYDLVERNNNIVLDHREKPRLEISLPNIIQGRGAQEVTVTANVESNRPAKAVKWSAGEEFHKNGGVLPSSGNSIRITLPRYFDKGVNSYPIHAMVELENGKLSKTAEMTVKVTGGGPFEGNMKVSPDGIISGNGKDIYTYKALILDEKSAQPLLNHSFENVTWSIVNNKLPEHVKFKETKTTTDGDGYLTATLVSSVGVDGVRVKMEFTNDDKKVYEINAERPVSFKAVPQSAGLQLTTANHHFDYVYEPNKPYNVYNGLAITLVKEKFSLEDMPEPIARHNDSVEYKSSSDLVKIVLTPKGPEITFPAENFNSSKKAIVTATVTDNETGAKYAYEYIFNPQRYVFSPEVGNVRLGNDTYNEEQNHTCEKLESKYKWSREAKSMTKEEVAGTDSSSLKHEYQFFSGFGVLQHDDKMKVLNDKGEPKFILYSFVPEIKKDAAGNEYEDRKEGKDETDDNEHHLGKLMCKLEG</sequence>
<evidence type="ECO:0000313" key="5">
    <source>
        <dbReference type="Proteomes" id="UP000222366"/>
    </source>
</evidence>
<proteinExistence type="inferred from homology"/>
<comment type="similarity">
    <text evidence="1">Belongs to the intimin/invasin family.</text>
</comment>
<dbReference type="GO" id="GO:0009279">
    <property type="term" value="C:cell outer membrane"/>
    <property type="evidence" value="ECO:0007669"/>
    <property type="project" value="TreeGrafter"/>
</dbReference>
<dbReference type="FunFam" id="2.40.160.160:FF:000001">
    <property type="entry name" value="Intimin-like inverse autotransporter SinH"/>
    <property type="match status" value="1"/>
</dbReference>
<feature type="region of interest" description="Disordered" evidence="2">
    <location>
        <begin position="778"/>
        <end position="797"/>
    </location>
</feature>
<dbReference type="AlphaFoldDB" id="A0A2D0KP07"/>
<evidence type="ECO:0000313" key="4">
    <source>
        <dbReference type="EMBL" id="PHM65025.1"/>
    </source>
</evidence>
<accession>A0A2D0KP07</accession>
<dbReference type="PANTHER" id="PTHR39576">
    <property type="entry name" value="ATTACHING AND EFFACING PROTEIN HOMOLOG-RELATED-RELATED"/>
    <property type="match status" value="1"/>
</dbReference>
<organism evidence="4 5">
    <name type="scientific">Xenorhabdus stockiae</name>
    <dbReference type="NCBI Taxonomy" id="351614"/>
    <lineage>
        <taxon>Bacteria</taxon>
        <taxon>Pseudomonadati</taxon>
        <taxon>Pseudomonadota</taxon>
        <taxon>Gammaproteobacteria</taxon>
        <taxon>Enterobacterales</taxon>
        <taxon>Morganellaceae</taxon>
        <taxon>Xenorhabdus</taxon>
    </lineage>
</organism>
<protein>
    <recommendedName>
        <fullName evidence="3">Inverse autotransporter beta-domain domain-containing protein</fullName>
    </recommendedName>
</protein>
<dbReference type="Proteomes" id="UP000222366">
    <property type="component" value="Unassembled WGS sequence"/>
</dbReference>
<evidence type="ECO:0000259" key="3">
    <source>
        <dbReference type="Pfam" id="PF11924"/>
    </source>
</evidence>
<gene>
    <name evidence="4" type="ORF">Xsto_02488</name>
</gene>
<dbReference type="InterPro" id="IPR051715">
    <property type="entry name" value="Intimin-Invasin_domain"/>
</dbReference>
<reference evidence="4 5" key="1">
    <citation type="journal article" date="2017" name="Nat. Microbiol.">
        <title>Natural product diversity associated with the nematode symbionts Photorhabdus and Xenorhabdus.</title>
        <authorList>
            <person name="Tobias N.J."/>
            <person name="Wolff H."/>
            <person name="Djahanschiri B."/>
            <person name="Grundmann F."/>
            <person name="Kronenwerth M."/>
            <person name="Shi Y.M."/>
            <person name="Simonyi S."/>
            <person name="Grun P."/>
            <person name="Shapiro-Ilan D."/>
            <person name="Pidot S.J."/>
            <person name="Stinear T.P."/>
            <person name="Ebersberger I."/>
            <person name="Bode H.B."/>
        </authorList>
    </citation>
    <scope>NUCLEOTIDE SEQUENCE [LARGE SCALE GENOMIC DNA]</scope>
    <source>
        <strain evidence="4 5">DSM 17904</strain>
    </source>
</reference>
<evidence type="ECO:0000256" key="2">
    <source>
        <dbReference type="SAM" id="MobiDB-lite"/>
    </source>
</evidence>
<dbReference type="Gene3D" id="2.40.160.160">
    <property type="entry name" value="Inverse autotransporter, beta-domain"/>
    <property type="match status" value="1"/>
</dbReference>
<dbReference type="Gene3D" id="2.60.40.10">
    <property type="entry name" value="Immunoglobulins"/>
    <property type="match status" value="1"/>
</dbReference>
<dbReference type="RefSeq" id="WP_169926641.1">
    <property type="nucleotide sequence ID" value="NZ_CAWNRH010000095.1"/>
</dbReference>